<evidence type="ECO:0000313" key="1">
    <source>
        <dbReference type="EMBL" id="MBK9983945.1"/>
    </source>
</evidence>
<reference evidence="1 2" key="1">
    <citation type="submission" date="2020-10" db="EMBL/GenBank/DDBJ databases">
        <title>Connecting structure to function with the recovery of over 1000 high-quality activated sludge metagenome-assembled genomes encoding full-length rRNA genes using long-read sequencing.</title>
        <authorList>
            <person name="Singleton C.M."/>
            <person name="Petriglieri F."/>
            <person name="Kristensen J.M."/>
            <person name="Kirkegaard R.H."/>
            <person name="Michaelsen T.Y."/>
            <person name="Andersen M.H."/>
            <person name="Karst S.M."/>
            <person name="Dueholm M.S."/>
            <person name="Nielsen P.H."/>
            <person name="Albertsen M."/>
        </authorList>
    </citation>
    <scope>NUCLEOTIDE SEQUENCE [LARGE SCALE GENOMIC DNA]</scope>
    <source>
        <strain evidence="1">Ribe_18-Q3-R11-54_MAXAC.273</strain>
    </source>
</reference>
<dbReference type="Proteomes" id="UP000808337">
    <property type="component" value="Unassembled WGS sequence"/>
</dbReference>
<gene>
    <name evidence="1" type="ORF">IPP15_16525</name>
</gene>
<protein>
    <submittedName>
        <fullName evidence="1">Uncharacterized protein</fullName>
    </submittedName>
</protein>
<proteinExistence type="predicted"/>
<sequence length="171" mass="19992">MVRKNLTHGLVIILCSLLTAINFSFTIDQKPDLLIIGNDTLFLRSFPLEDLGFEVRPFRSSDIYVPNLDCLREYQATWKVIDKKLFLVEIAKDNPSHDKVDIIPFFEANHYNPIVINGLVFADWVTIELSTYPKNYGHWGCYDKARKKRKWKKTLAFEKGVVVYSRYRSDK</sequence>
<name>A0A9D7SYD4_9BACT</name>
<dbReference type="AlphaFoldDB" id="A0A9D7SYD4"/>
<accession>A0A9D7SYD4</accession>
<evidence type="ECO:0000313" key="2">
    <source>
        <dbReference type="Proteomes" id="UP000808337"/>
    </source>
</evidence>
<comment type="caution">
    <text evidence="1">The sequence shown here is derived from an EMBL/GenBank/DDBJ whole genome shotgun (WGS) entry which is preliminary data.</text>
</comment>
<dbReference type="EMBL" id="JADKGY010000029">
    <property type="protein sequence ID" value="MBK9983945.1"/>
    <property type="molecule type" value="Genomic_DNA"/>
</dbReference>
<organism evidence="1 2">
    <name type="scientific">Candidatus Opimibacter skivensis</name>
    <dbReference type="NCBI Taxonomy" id="2982028"/>
    <lineage>
        <taxon>Bacteria</taxon>
        <taxon>Pseudomonadati</taxon>
        <taxon>Bacteroidota</taxon>
        <taxon>Saprospiria</taxon>
        <taxon>Saprospirales</taxon>
        <taxon>Saprospiraceae</taxon>
        <taxon>Candidatus Opimibacter</taxon>
    </lineage>
</organism>